<dbReference type="HOGENOM" id="CLU_2390571_0_0_1"/>
<organism evidence="1">
    <name type="scientific">Albugo laibachii Nc14</name>
    <dbReference type="NCBI Taxonomy" id="890382"/>
    <lineage>
        <taxon>Eukaryota</taxon>
        <taxon>Sar</taxon>
        <taxon>Stramenopiles</taxon>
        <taxon>Oomycota</taxon>
        <taxon>Peronosporomycetes</taxon>
        <taxon>Albuginales</taxon>
        <taxon>Albuginaceae</taxon>
        <taxon>Albugo</taxon>
    </lineage>
</organism>
<dbReference type="AlphaFoldDB" id="F0WCT6"/>
<reference evidence="1" key="2">
    <citation type="submission" date="2011-02" db="EMBL/GenBank/DDBJ databases">
        <authorList>
            <person name="MacLean D."/>
        </authorList>
    </citation>
    <scope>NUCLEOTIDE SEQUENCE</scope>
</reference>
<name>F0WCT6_9STRA</name>
<protein>
    <submittedName>
        <fullName evidence="1">AlNc14C61G4462 protein</fullName>
    </submittedName>
</protein>
<gene>
    <name evidence="1" type="primary">AlNc14C61G4462</name>
    <name evidence="1" type="ORF">ALNC14_051480</name>
</gene>
<sequence>MVSILTRYAVNRLLACTFHEIQCISSRIFHVLTVYVSIKSVGNKSKLSMHSHLLITLLNFTPTTVIQWKVSSTATNKSFLHESSLLNQMPCNDW</sequence>
<reference evidence="1" key="1">
    <citation type="journal article" date="2011" name="PLoS Biol.">
        <title>Gene gain and loss during evolution of obligate parasitism in the white rust pathogen of Arabidopsis thaliana.</title>
        <authorList>
            <person name="Kemen E."/>
            <person name="Gardiner A."/>
            <person name="Schultz-Larsen T."/>
            <person name="Kemen A.C."/>
            <person name="Balmuth A.L."/>
            <person name="Robert-Seilaniantz A."/>
            <person name="Bailey K."/>
            <person name="Holub E."/>
            <person name="Studholme D.J."/>
            <person name="Maclean D."/>
            <person name="Jones J.D."/>
        </authorList>
    </citation>
    <scope>NUCLEOTIDE SEQUENCE</scope>
</reference>
<accession>F0WCT6</accession>
<proteinExistence type="predicted"/>
<evidence type="ECO:0000313" key="1">
    <source>
        <dbReference type="EMBL" id="CCA19005.1"/>
    </source>
</evidence>
<dbReference type="EMBL" id="FR824106">
    <property type="protein sequence ID" value="CCA19005.1"/>
    <property type="molecule type" value="Genomic_DNA"/>
</dbReference>